<evidence type="ECO:0000313" key="2">
    <source>
        <dbReference type="EMBL" id="SIB53714.1"/>
    </source>
</evidence>
<name>A0A1N2SD77_9MYCO</name>
<dbReference type="EMBL" id="FSHM01000006">
    <property type="protein sequence ID" value="SIB53714.1"/>
    <property type="molecule type" value="Genomic_DNA"/>
</dbReference>
<dbReference type="Proteomes" id="UP000184831">
    <property type="component" value="Unassembled WGS sequence"/>
</dbReference>
<evidence type="ECO:0000313" key="4">
    <source>
        <dbReference type="Proteomes" id="UP000184831"/>
    </source>
</evidence>
<dbReference type="GeneID" id="93379316"/>
<comment type="caution">
    <text evidence="2">The sequence shown here is derived from an EMBL/GenBank/DDBJ whole genome shotgun (WGS) entry which is preliminary data.</text>
</comment>
<dbReference type="AlphaFoldDB" id="A0A1N2SD77"/>
<accession>A0A1N2SD77</accession>
<feature type="transmembrane region" description="Helical" evidence="1">
    <location>
        <begin position="30"/>
        <end position="51"/>
    </location>
</feature>
<evidence type="ECO:0000313" key="5">
    <source>
        <dbReference type="Proteomes" id="UP000185210"/>
    </source>
</evidence>
<keyword evidence="1" id="KW-0472">Membrane</keyword>
<feature type="transmembrane region" description="Helical" evidence="1">
    <location>
        <begin position="150"/>
        <end position="170"/>
    </location>
</feature>
<evidence type="ECO:0000256" key="1">
    <source>
        <dbReference type="SAM" id="Phobius"/>
    </source>
</evidence>
<keyword evidence="1" id="KW-1133">Transmembrane helix</keyword>
<reference evidence="4 5" key="1">
    <citation type="submission" date="2016-11" db="EMBL/GenBank/DDBJ databases">
        <authorList>
            <consortium name="Pathogen Informatics"/>
        </authorList>
    </citation>
    <scope>NUCLEOTIDE SEQUENCE [LARGE SCALE GENOMIC DNA]</scope>
    <source>
        <strain evidence="2 5">104</strain>
        <strain evidence="3 4">696</strain>
    </source>
</reference>
<dbReference type="Proteomes" id="UP000185210">
    <property type="component" value="Unassembled WGS sequence"/>
</dbReference>
<proteinExistence type="predicted"/>
<gene>
    <name evidence="2" type="ORF">SAMEA2070301_03989</name>
    <name evidence="3" type="ORF">SAMEA2152244_04032</name>
</gene>
<sequence length="499" mass="52990">MNRATRRVGWVGAAGAVIGIGIGLGSYNPWPVALIVGIPLVTVGLAVVLRVSRASEYERFRLAAASDGVPTRIEALTRSSVGDGDLQPTLMVATISPPHDTEYQGRWIASMSGEDFKSLAASPVTALAPDRLPSRQVPGTPSFNDRRRTWALISPALSILVAMAVLFGVGDAWHISLTTPAAPTPSVNNDSKSKSMELNARRDGMIRAITEQFGPAATNNLLDLRFTGSGSDYGTILDPTNGAVSIVYINNNGDAFTTASPQVLRKDSTFTAGEIASTDLSALIEKMAHQADSAQRLSALGTLEIKRSGPGAPVILTGSFGRRSINALPNGTVGEIFDPADFAVSFQRARDALRLAGITASDRVLTDFEIRGSHRATPIARPSEVQNTGGVVLEFVTGDRSGQIVLVPGEIPKVTDKSYRSASQPFAFDDVSAEVFESVRAQAMQRGALEPYEREAVDIWVGDQVIDPFRLAIRVELAGVDAATGTYSLDGRFLAPGSR</sequence>
<feature type="transmembrane region" description="Helical" evidence="1">
    <location>
        <begin position="7"/>
        <end position="24"/>
    </location>
</feature>
<evidence type="ECO:0000313" key="3">
    <source>
        <dbReference type="EMBL" id="SIN34251.1"/>
    </source>
</evidence>
<dbReference type="RefSeq" id="WP_005110875.1">
    <property type="nucleotide sequence ID" value="NZ_AP028613.1"/>
</dbReference>
<dbReference type="EMBL" id="FSQE01000009">
    <property type="protein sequence ID" value="SIN34251.1"/>
    <property type="molecule type" value="Genomic_DNA"/>
</dbReference>
<protein>
    <submittedName>
        <fullName evidence="2">Uncharacterized protein</fullName>
    </submittedName>
</protein>
<organism evidence="2 5">
    <name type="scientific">Mycobacteroides abscessus subsp. abscessus</name>
    <dbReference type="NCBI Taxonomy" id="1185650"/>
    <lineage>
        <taxon>Bacteria</taxon>
        <taxon>Bacillati</taxon>
        <taxon>Actinomycetota</taxon>
        <taxon>Actinomycetes</taxon>
        <taxon>Mycobacteriales</taxon>
        <taxon>Mycobacteriaceae</taxon>
        <taxon>Mycobacteroides</taxon>
        <taxon>Mycobacteroides abscessus</taxon>
    </lineage>
</organism>
<keyword evidence="1" id="KW-0812">Transmembrane</keyword>